<organism evidence="9 10">
    <name type="scientific">Sinanodonta woodiana</name>
    <name type="common">Chinese pond mussel</name>
    <name type="synonym">Anodonta woodiana</name>
    <dbReference type="NCBI Taxonomy" id="1069815"/>
    <lineage>
        <taxon>Eukaryota</taxon>
        <taxon>Metazoa</taxon>
        <taxon>Spiralia</taxon>
        <taxon>Lophotrochozoa</taxon>
        <taxon>Mollusca</taxon>
        <taxon>Bivalvia</taxon>
        <taxon>Autobranchia</taxon>
        <taxon>Heteroconchia</taxon>
        <taxon>Palaeoheterodonta</taxon>
        <taxon>Unionida</taxon>
        <taxon>Unionoidea</taxon>
        <taxon>Unionidae</taxon>
        <taxon>Unioninae</taxon>
        <taxon>Sinanodonta</taxon>
    </lineage>
</organism>
<evidence type="ECO:0000256" key="3">
    <source>
        <dbReference type="ARBA" id="ARBA00022771"/>
    </source>
</evidence>
<evidence type="ECO:0000256" key="1">
    <source>
        <dbReference type="ARBA" id="ARBA00022553"/>
    </source>
</evidence>
<dbReference type="Gene3D" id="3.30.40.10">
    <property type="entry name" value="Zinc/RING finger domain, C3HC4 (zinc finger)"/>
    <property type="match status" value="1"/>
</dbReference>
<dbReference type="PANTHER" id="PTHR25462:SF296">
    <property type="entry name" value="MEIOTIC P26, ISOFORM F"/>
    <property type="match status" value="1"/>
</dbReference>
<keyword evidence="1" id="KW-0597">Phosphoprotein</keyword>
<evidence type="ECO:0000313" key="10">
    <source>
        <dbReference type="Proteomes" id="UP001634394"/>
    </source>
</evidence>
<gene>
    <name evidence="9" type="ORF">ACJMK2_017255</name>
</gene>
<protein>
    <recommendedName>
        <fullName evidence="11">TRIM56</fullName>
    </recommendedName>
</protein>
<reference evidence="9 10" key="1">
    <citation type="submission" date="2024-11" db="EMBL/GenBank/DDBJ databases">
        <title>Chromosome-level genome assembly of the freshwater bivalve Anodonta woodiana.</title>
        <authorList>
            <person name="Chen X."/>
        </authorList>
    </citation>
    <scope>NUCLEOTIDE SEQUENCE [LARGE SCALE GENOMIC DNA]</scope>
    <source>
        <strain evidence="9">MN2024</strain>
        <tissue evidence="9">Gills</tissue>
    </source>
</reference>
<dbReference type="SMART" id="SM00184">
    <property type="entry name" value="RING"/>
    <property type="match status" value="1"/>
</dbReference>
<evidence type="ECO:0000259" key="8">
    <source>
        <dbReference type="PROSITE" id="PS50119"/>
    </source>
</evidence>
<evidence type="ECO:0000259" key="7">
    <source>
        <dbReference type="PROSITE" id="PS50089"/>
    </source>
</evidence>
<keyword evidence="2" id="KW-0479">Metal-binding</keyword>
<dbReference type="SUPFAM" id="SSF57850">
    <property type="entry name" value="RING/U-box"/>
    <property type="match status" value="1"/>
</dbReference>
<dbReference type="Gene3D" id="3.30.160.60">
    <property type="entry name" value="Classic Zinc Finger"/>
    <property type="match status" value="1"/>
</dbReference>
<keyword evidence="3 5" id="KW-0863">Zinc-finger</keyword>
<sequence>MSLVLGSDENKQLRCPICLEAFESPKVLTCLHTFCEKCICKQVHCLRDEGIHSDTINCPVCSSSNPAPVFDQTPDDWAANLPDSSIDVSSSISDNAWKNDPVFCQPCLLDHVQQIATAYCVTCQEYLCQSCYTYHKKFKATKEHTVTLQSVPENQQLQTNKDGLFRCSKHQKKYTYFCQNDRDICCSKCALADHRSCKDLFLIDDQANNFKECSEAKKVLEKLDLLRKMFAILLENRTKVFDTVKQQNADITQEIKQWAKEVRNETDKLETDTLEELELVYKQEAVSLSDQIIQCKSTIAAIETSERVVLEEMKTDENKQLFMTTTRISQQARKYLQTYDAVHDTFRDIQFKFERDKNLEGMFKTLRSLGRVLNESSQIQELSLELSYKRAILLLPQAQPNSIMAFNAKVPDDEETCNIYSGIFLPGDRFIVCDEQNKKLKLFEKCYHCVSYLKMTHSPRFICSVDSTTVAVTTARSVVEIVSIVNTLTKLRSISVGRDCFGICSCQGKVMVVIHEGEQASLIIYNKSCKIYRRIQLPQRSSSSYNSLCVSQDGNTILYTVEDNIVVVDKDGQILNTYVSRNLKCALGIILDKNGNIYCCGKESKTVVHIIPKAEQMSVLLSHANGLENPIGICLNYADNVIHVFEEQSNEVKMFRLIQ</sequence>
<name>A0ABD3UYD6_SINWO</name>
<comment type="caution">
    <text evidence="9">The sequence shown here is derived from an EMBL/GenBank/DDBJ whole genome shotgun (WGS) entry which is preliminary data.</text>
</comment>
<dbReference type="InterPro" id="IPR013083">
    <property type="entry name" value="Znf_RING/FYVE/PHD"/>
</dbReference>
<dbReference type="InterPro" id="IPR011042">
    <property type="entry name" value="6-blade_b-propeller_TolB-like"/>
</dbReference>
<keyword evidence="4" id="KW-0862">Zinc</keyword>
<keyword evidence="6" id="KW-0175">Coiled coil</keyword>
<proteinExistence type="predicted"/>
<dbReference type="GO" id="GO:0008270">
    <property type="term" value="F:zinc ion binding"/>
    <property type="evidence" value="ECO:0007669"/>
    <property type="project" value="UniProtKB-KW"/>
</dbReference>
<feature type="domain" description="RING-type" evidence="7">
    <location>
        <begin position="15"/>
        <end position="62"/>
    </location>
</feature>
<evidence type="ECO:0000256" key="4">
    <source>
        <dbReference type="ARBA" id="ARBA00022833"/>
    </source>
</evidence>
<evidence type="ECO:0000256" key="2">
    <source>
        <dbReference type="ARBA" id="ARBA00022723"/>
    </source>
</evidence>
<dbReference type="PROSITE" id="PS50119">
    <property type="entry name" value="ZF_BBOX"/>
    <property type="match status" value="1"/>
</dbReference>
<dbReference type="InterPro" id="IPR000315">
    <property type="entry name" value="Znf_B-box"/>
</dbReference>
<dbReference type="AlphaFoldDB" id="A0ABD3UYD6"/>
<dbReference type="InterPro" id="IPR047153">
    <property type="entry name" value="TRIM45/56/19-like"/>
</dbReference>
<dbReference type="Pfam" id="PF00643">
    <property type="entry name" value="zf-B_box"/>
    <property type="match status" value="1"/>
</dbReference>
<dbReference type="SUPFAM" id="SSF101898">
    <property type="entry name" value="NHL repeat"/>
    <property type="match status" value="1"/>
</dbReference>
<dbReference type="PROSITE" id="PS50089">
    <property type="entry name" value="ZF_RING_2"/>
    <property type="match status" value="1"/>
</dbReference>
<dbReference type="SUPFAM" id="SSF57845">
    <property type="entry name" value="B-box zinc-binding domain"/>
    <property type="match status" value="1"/>
</dbReference>
<dbReference type="InterPro" id="IPR001841">
    <property type="entry name" value="Znf_RING"/>
</dbReference>
<dbReference type="EMBL" id="JBJQND010000015">
    <property type="protein sequence ID" value="KAL3853741.1"/>
    <property type="molecule type" value="Genomic_DNA"/>
</dbReference>
<feature type="domain" description="B box-type" evidence="8">
    <location>
        <begin position="99"/>
        <end position="149"/>
    </location>
</feature>
<evidence type="ECO:0000256" key="5">
    <source>
        <dbReference type="PROSITE-ProRule" id="PRU00024"/>
    </source>
</evidence>
<feature type="coiled-coil region" evidence="6">
    <location>
        <begin position="241"/>
        <end position="268"/>
    </location>
</feature>
<dbReference type="PROSITE" id="PS00518">
    <property type="entry name" value="ZF_RING_1"/>
    <property type="match status" value="1"/>
</dbReference>
<dbReference type="InterPro" id="IPR027370">
    <property type="entry name" value="Znf-RING_euk"/>
</dbReference>
<dbReference type="Gene3D" id="2.120.10.30">
    <property type="entry name" value="TolB, C-terminal domain"/>
    <property type="match status" value="1"/>
</dbReference>
<dbReference type="PANTHER" id="PTHR25462">
    <property type="entry name" value="BONUS, ISOFORM C-RELATED"/>
    <property type="match status" value="1"/>
</dbReference>
<dbReference type="Proteomes" id="UP001634394">
    <property type="component" value="Unassembled WGS sequence"/>
</dbReference>
<evidence type="ECO:0000256" key="6">
    <source>
        <dbReference type="SAM" id="Coils"/>
    </source>
</evidence>
<dbReference type="Gene3D" id="4.10.830.40">
    <property type="match status" value="1"/>
</dbReference>
<dbReference type="Pfam" id="PF13445">
    <property type="entry name" value="zf-RING_UBOX"/>
    <property type="match status" value="1"/>
</dbReference>
<keyword evidence="10" id="KW-1185">Reference proteome</keyword>
<evidence type="ECO:0000313" key="9">
    <source>
        <dbReference type="EMBL" id="KAL3853741.1"/>
    </source>
</evidence>
<evidence type="ECO:0008006" key="11">
    <source>
        <dbReference type="Google" id="ProtNLM"/>
    </source>
</evidence>
<accession>A0ABD3UYD6</accession>
<dbReference type="InterPro" id="IPR017907">
    <property type="entry name" value="Znf_RING_CS"/>
</dbReference>